<organism evidence="1 2">
    <name type="scientific">Pseudomonas fitomaticsae</name>
    <dbReference type="NCBI Taxonomy" id="2837969"/>
    <lineage>
        <taxon>Bacteria</taxon>
        <taxon>Pseudomonadati</taxon>
        <taxon>Pseudomonadota</taxon>
        <taxon>Gammaproteobacteria</taxon>
        <taxon>Pseudomonadales</taxon>
        <taxon>Pseudomonadaceae</taxon>
        <taxon>Pseudomonas</taxon>
    </lineage>
</organism>
<reference evidence="1 2" key="1">
    <citation type="journal article" date="2022" name="Int. J. Syst. Evol. Microbiol.">
        <title>Pseudomonas fitomaticsae sp. nov., isolated at Marimurtra Botanical Garden in Blanes, Catalonia, Spain.</title>
        <authorList>
            <person name="Atanasov K.E."/>
            <person name="Galbis D.M."/>
            <person name="Cornado D."/>
            <person name="Serpico A."/>
            <person name="Sanchez G."/>
            <person name="Bosch M."/>
            <person name="Ferrer A."/>
            <person name="Altabella T."/>
        </authorList>
    </citation>
    <scope>NUCLEOTIDE SEQUENCE [LARGE SCALE GENOMIC DNA]</scope>
    <source>
        <strain evidence="1 2">FIT81</strain>
    </source>
</reference>
<dbReference type="RefSeq" id="WP_230736133.1">
    <property type="nucleotide sequence ID" value="NZ_CP075567.1"/>
</dbReference>
<dbReference type="Pfam" id="PF00702">
    <property type="entry name" value="Hydrolase"/>
    <property type="match status" value="1"/>
</dbReference>
<accession>A0ABY3Q6D8</accession>
<protein>
    <submittedName>
        <fullName evidence="1">Haloacid dehalogenase</fullName>
    </submittedName>
</protein>
<name>A0ABY3Q6D8_9PSED</name>
<dbReference type="Gene3D" id="3.40.50.1000">
    <property type="entry name" value="HAD superfamily/HAD-like"/>
    <property type="match status" value="1"/>
</dbReference>
<dbReference type="PANTHER" id="PTHR46649:SF4">
    <property type="entry name" value="HALOACID DEHALOGENASE-LIKE HYDROLASE (HAD) SUPERFAMILY PROTEIN"/>
    <property type="match status" value="1"/>
</dbReference>
<dbReference type="SUPFAM" id="SSF56784">
    <property type="entry name" value="HAD-like"/>
    <property type="match status" value="1"/>
</dbReference>
<dbReference type="Proteomes" id="UP001162907">
    <property type="component" value="Chromosome"/>
</dbReference>
<dbReference type="InterPro" id="IPR023214">
    <property type="entry name" value="HAD_sf"/>
</dbReference>
<dbReference type="PANTHER" id="PTHR46649">
    <property type="match status" value="1"/>
</dbReference>
<keyword evidence="2" id="KW-1185">Reference proteome</keyword>
<evidence type="ECO:0000313" key="2">
    <source>
        <dbReference type="Proteomes" id="UP001162907"/>
    </source>
</evidence>
<proteinExistence type="predicted"/>
<gene>
    <name evidence="1" type="ORF">KJY40_08445</name>
</gene>
<evidence type="ECO:0000313" key="1">
    <source>
        <dbReference type="EMBL" id="UFQ01709.1"/>
    </source>
</evidence>
<dbReference type="EMBL" id="CP075567">
    <property type="protein sequence ID" value="UFQ01709.1"/>
    <property type="molecule type" value="Genomic_DNA"/>
</dbReference>
<dbReference type="InterPro" id="IPR036412">
    <property type="entry name" value="HAD-like_sf"/>
</dbReference>
<sequence length="166" mass="18276">MTSNFALEDAAERFGITLSLRQLTSRQHDLDDELESISVYPDAVDALLMLKAQGIVAGICSNLAAPYGPVLRKLLCDVEAFALSYEVGMMKPQEGIYRNICDQLKVRPNRDVAHSDERVVMIGDSLQCDQIGPAAVRISGYYLDRKGAGGLTNLVQFAQLVIEDKR</sequence>